<comment type="caution">
    <text evidence="10">Lacks conserved residue(s) required for the propagation of feature annotation.</text>
</comment>
<evidence type="ECO:0000256" key="2">
    <source>
        <dbReference type="ARBA" id="ARBA00003213"/>
    </source>
</evidence>
<evidence type="ECO:0000256" key="13">
    <source>
        <dbReference type="RuleBase" id="RU003785"/>
    </source>
</evidence>
<keyword evidence="7 10" id="KW-0067">ATP-binding</keyword>
<dbReference type="Gene3D" id="1.10.20.140">
    <property type="match status" value="1"/>
</dbReference>
<dbReference type="SUPFAM" id="SSF52540">
    <property type="entry name" value="P-loop containing nucleoside triphosphate hydrolases"/>
    <property type="match status" value="1"/>
</dbReference>
<feature type="binding site" evidence="10">
    <location>
        <begin position="19"/>
        <end position="24"/>
    </location>
    <ligand>
        <name>substrate</name>
    </ligand>
</feature>
<reference evidence="15" key="1">
    <citation type="submission" date="2023-08" db="EMBL/GenBank/DDBJ databases">
        <title>Rhodospirillaceae gen. nov., a novel taxon isolated from the Yangtze River Yuezi River estuary sludge.</title>
        <authorList>
            <person name="Ruan L."/>
        </authorList>
    </citation>
    <scope>NUCLEOTIDE SEQUENCE [LARGE SCALE GENOMIC DNA]</scope>
    <source>
        <strain evidence="15">R-7</strain>
    </source>
</reference>
<comment type="catalytic activity">
    <reaction evidence="9 10 11">
        <text>adenosine(37) in tRNA + dimethylallyl diphosphate = N(6)-dimethylallyladenosine(37) in tRNA + diphosphate</text>
        <dbReference type="Rhea" id="RHEA:26482"/>
        <dbReference type="Rhea" id="RHEA-COMP:10162"/>
        <dbReference type="Rhea" id="RHEA-COMP:10375"/>
        <dbReference type="ChEBI" id="CHEBI:33019"/>
        <dbReference type="ChEBI" id="CHEBI:57623"/>
        <dbReference type="ChEBI" id="CHEBI:74411"/>
        <dbReference type="ChEBI" id="CHEBI:74415"/>
        <dbReference type="EC" id="2.5.1.75"/>
    </reaction>
</comment>
<dbReference type="Gene3D" id="3.40.50.300">
    <property type="entry name" value="P-loop containing nucleotide triphosphate hydrolases"/>
    <property type="match status" value="1"/>
</dbReference>
<keyword evidence="4 10" id="KW-0808">Transferase</keyword>
<evidence type="ECO:0000256" key="3">
    <source>
        <dbReference type="ARBA" id="ARBA00005842"/>
    </source>
</evidence>
<evidence type="ECO:0000256" key="9">
    <source>
        <dbReference type="ARBA" id="ARBA00049563"/>
    </source>
</evidence>
<dbReference type="InterPro" id="IPR018022">
    <property type="entry name" value="IPT"/>
</dbReference>
<dbReference type="EC" id="2.5.1.75" evidence="10"/>
<dbReference type="InterPro" id="IPR027417">
    <property type="entry name" value="P-loop_NTPase"/>
</dbReference>
<dbReference type="RefSeq" id="WP_379953495.1">
    <property type="nucleotide sequence ID" value="NZ_JAUYVI010000001.1"/>
</dbReference>
<keyword evidence="15" id="KW-1185">Reference proteome</keyword>
<dbReference type="PANTHER" id="PTHR11088">
    <property type="entry name" value="TRNA DIMETHYLALLYLTRANSFERASE"/>
    <property type="match status" value="1"/>
</dbReference>
<sequence>MGKTATIDKLKAIVIAGATASGKSALALDLAAEVGGTVINADSMQIYRDLPILTAQPDAAAMAAVPHKLYGVLPLDDPATAARWAELAAQEIRAAWELGRPPFLVGGTGLYLRALLEGFAPIPEIDPARRAEAQALLSELGAGGLHARLQARDPETAAKLRPSDSQRLMRAWEVLNATGKPLAWWQKQPSIPPIDIAAFSFVTAPARAQLYAACDDRLITMVARGAVEEVRAARLAYPEADQEQAGFKALGFRELARHIDGELSLEQAVAAAQQATRNYAKRQGTWFRRQLLGATFLAPDRGAMKFSQSYLAPIRHKIRDFLLTHPE</sequence>
<dbReference type="EMBL" id="JAUYVI010000001">
    <property type="protein sequence ID" value="MDQ7246124.1"/>
    <property type="molecule type" value="Genomic_DNA"/>
</dbReference>
<dbReference type="HAMAP" id="MF_00185">
    <property type="entry name" value="IPP_trans"/>
    <property type="match status" value="1"/>
</dbReference>
<feature type="binding site" evidence="10">
    <location>
        <begin position="17"/>
        <end position="24"/>
    </location>
    <ligand>
        <name>ATP</name>
        <dbReference type="ChEBI" id="CHEBI:30616"/>
    </ligand>
</feature>
<name>A0ABU0YEL1_9PROT</name>
<feature type="site" description="Interaction with substrate tRNA" evidence="10">
    <location>
        <position position="130"/>
    </location>
</feature>
<comment type="caution">
    <text evidence="14">The sequence shown here is derived from an EMBL/GenBank/DDBJ whole genome shotgun (WGS) entry which is preliminary data.</text>
</comment>
<feature type="region of interest" description="Interaction with substrate tRNA" evidence="10">
    <location>
        <begin position="42"/>
        <end position="45"/>
    </location>
</feature>
<evidence type="ECO:0000256" key="6">
    <source>
        <dbReference type="ARBA" id="ARBA00022741"/>
    </source>
</evidence>
<comment type="cofactor">
    <cofactor evidence="1 10">
        <name>Mg(2+)</name>
        <dbReference type="ChEBI" id="CHEBI:18420"/>
    </cofactor>
</comment>
<dbReference type="GO" id="GO:0052381">
    <property type="term" value="F:tRNA dimethylallyltransferase activity"/>
    <property type="evidence" value="ECO:0007669"/>
    <property type="project" value="UniProtKB-EC"/>
</dbReference>
<evidence type="ECO:0000313" key="15">
    <source>
        <dbReference type="Proteomes" id="UP001230156"/>
    </source>
</evidence>
<protein>
    <recommendedName>
        <fullName evidence="10">tRNA dimethylallyltransferase</fullName>
        <ecNumber evidence="10">2.5.1.75</ecNumber>
    </recommendedName>
    <alternativeName>
        <fullName evidence="10">Dimethylallyl diphosphate:tRNA dimethylallyltransferase</fullName>
        <shortName evidence="10">DMAPP:tRNA dimethylallyltransferase</shortName>
        <shortName evidence="10">DMATase</shortName>
    </alternativeName>
    <alternativeName>
        <fullName evidence="10">Isopentenyl-diphosphate:tRNA isopentenyltransferase</fullName>
        <shortName evidence="10">IPP transferase</shortName>
        <shortName evidence="10">IPPT</shortName>
        <shortName evidence="10">IPTase</shortName>
    </alternativeName>
</protein>
<comment type="function">
    <text evidence="2 10 12">Catalyzes the transfer of a dimethylallyl group onto the adenine at position 37 in tRNAs that read codons beginning with uridine, leading to the formation of N6-(dimethylallyl)adenosine (i(6)A).</text>
</comment>
<evidence type="ECO:0000256" key="5">
    <source>
        <dbReference type="ARBA" id="ARBA00022694"/>
    </source>
</evidence>
<feature type="site" description="Interaction with substrate tRNA" evidence="10">
    <location>
        <position position="108"/>
    </location>
</feature>
<evidence type="ECO:0000256" key="4">
    <source>
        <dbReference type="ARBA" id="ARBA00022679"/>
    </source>
</evidence>
<evidence type="ECO:0000313" key="14">
    <source>
        <dbReference type="EMBL" id="MDQ7246124.1"/>
    </source>
</evidence>
<proteinExistence type="inferred from homology"/>
<gene>
    <name evidence="10 14" type="primary">miaA</name>
    <name evidence="14" type="ORF">Q8A70_00535</name>
</gene>
<keyword evidence="5 10" id="KW-0819">tRNA processing</keyword>
<organism evidence="14 15">
    <name type="scientific">Dongia sedimenti</name>
    <dbReference type="NCBI Taxonomy" id="3064282"/>
    <lineage>
        <taxon>Bacteria</taxon>
        <taxon>Pseudomonadati</taxon>
        <taxon>Pseudomonadota</taxon>
        <taxon>Alphaproteobacteria</taxon>
        <taxon>Rhodospirillales</taxon>
        <taxon>Dongiaceae</taxon>
        <taxon>Dongia</taxon>
    </lineage>
</organism>
<dbReference type="NCBIfam" id="TIGR00174">
    <property type="entry name" value="miaA"/>
    <property type="match status" value="1"/>
</dbReference>
<evidence type="ECO:0000256" key="10">
    <source>
        <dbReference type="HAMAP-Rule" id="MF_00185"/>
    </source>
</evidence>
<evidence type="ECO:0000256" key="12">
    <source>
        <dbReference type="RuleBase" id="RU003784"/>
    </source>
</evidence>
<evidence type="ECO:0000256" key="1">
    <source>
        <dbReference type="ARBA" id="ARBA00001946"/>
    </source>
</evidence>
<dbReference type="Proteomes" id="UP001230156">
    <property type="component" value="Unassembled WGS sequence"/>
</dbReference>
<keyword evidence="6 10" id="KW-0547">Nucleotide-binding</keyword>
<evidence type="ECO:0000256" key="8">
    <source>
        <dbReference type="ARBA" id="ARBA00022842"/>
    </source>
</evidence>
<comment type="similarity">
    <text evidence="3 10 13">Belongs to the IPP transferase family.</text>
</comment>
<comment type="subunit">
    <text evidence="10">Monomer.</text>
</comment>
<keyword evidence="8 10" id="KW-0460">Magnesium</keyword>
<evidence type="ECO:0000256" key="7">
    <source>
        <dbReference type="ARBA" id="ARBA00022840"/>
    </source>
</evidence>
<feature type="region of interest" description="Interaction with substrate tRNA" evidence="10">
    <location>
        <begin position="166"/>
        <end position="170"/>
    </location>
</feature>
<dbReference type="InterPro" id="IPR039657">
    <property type="entry name" value="Dimethylallyltransferase"/>
</dbReference>
<accession>A0ABU0YEL1</accession>
<evidence type="ECO:0000256" key="11">
    <source>
        <dbReference type="RuleBase" id="RU003783"/>
    </source>
</evidence>
<dbReference type="PANTHER" id="PTHR11088:SF60">
    <property type="entry name" value="TRNA DIMETHYLALLYLTRANSFERASE"/>
    <property type="match status" value="1"/>
</dbReference>
<dbReference type="Pfam" id="PF01715">
    <property type="entry name" value="IPPT"/>
    <property type="match status" value="1"/>
</dbReference>